<reference evidence="3 4" key="1">
    <citation type="journal article" date="2016" name="Nat. Commun.">
        <title>Thousands of microbial genomes shed light on interconnected biogeochemical processes in an aquifer system.</title>
        <authorList>
            <person name="Anantharaman K."/>
            <person name="Brown C.T."/>
            <person name="Hug L.A."/>
            <person name="Sharon I."/>
            <person name="Castelle C.J."/>
            <person name="Probst A.J."/>
            <person name="Thomas B.C."/>
            <person name="Singh A."/>
            <person name="Wilkins M.J."/>
            <person name="Karaoz U."/>
            <person name="Brodie E.L."/>
            <person name="Williams K.H."/>
            <person name="Hubbard S.S."/>
            <person name="Banfield J.F."/>
        </authorList>
    </citation>
    <scope>NUCLEOTIDE SEQUENCE [LARGE SCALE GENOMIC DNA]</scope>
</reference>
<evidence type="ECO:0000313" key="4">
    <source>
        <dbReference type="Proteomes" id="UP000178735"/>
    </source>
</evidence>
<keyword evidence="2 3" id="KW-0413">Isomerase</keyword>
<dbReference type="NCBIfam" id="TIGR01120">
    <property type="entry name" value="rpiB"/>
    <property type="match status" value="1"/>
</dbReference>
<name>A0A1F7WG13_9BACT</name>
<dbReference type="PANTHER" id="PTHR30345:SF0">
    <property type="entry name" value="DNA DAMAGE-REPAIR_TOLERATION PROTEIN DRT102"/>
    <property type="match status" value="1"/>
</dbReference>
<dbReference type="InterPro" id="IPR036569">
    <property type="entry name" value="RpiB_LacA_LacB_sf"/>
</dbReference>
<dbReference type="NCBIfam" id="TIGR00689">
    <property type="entry name" value="rpiB_lacA_lacB"/>
    <property type="match status" value="1"/>
</dbReference>
<organism evidence="3 4">
    <name type="scientific">Candidatus Wallbacteria bacterium GWC2_49_35</name>
    <dbReference type="NCBI Taxonomy" id="1817813"/>
    <lineage>
        <taxon>Bacteria</taxon>
        <taxon>Candidatus Walliibacteriota</taxon>
    </lineage>
</organism>
<dbReference type="NCBIfam" id="NF004051">
    <property type="entry name" value="PRK05571.1"/>
    <property type="match status" value="1"/>
</dbReference>
<dbReference type="InterPro" id="IPR003500">
    <property type="entry name" value="RpiB_LacA_LacB"/>
</dbReference>
<dbReference type="SUPFAM" id="SSF89623">
    <property type="entry name" value="Ribose/Galactose isomerase RpiB/AlsB"/>
    <property type="match status" value="1"/>
</dbReference>
<evidence type="ECO:0000256" key="1">
    <source>
        <dbReference type="ARBA" id="ARBA00008754"/>
    </source>
</evidence>
<proteinExistence type="inferred from homology"/>
<evidence type="ECO:0000256" key="2">
    <source>
        <dbReference type="ARBA" id="ARBA00023235"/>
    </source>
</evidence>
<dbReference type="STRING" id="1817813.A2008_00345"/>
<dbReference type="GO" id="GO:0019316">
    <property type="term" value="P:D-allose catabolic process"/>
    <property type="evidence" value="ECO:0007669"/>
    <property type="project" value="TreeGrafter"/>
</dbReference>
<dbReference type="EMBL" id="MGFH01000226">
    <property type="protein sequence ID" value="OGM01743.1"/>
    <property type="molecule type" value="Genomic_DNA"/>
</dbReference>
<evidence type="ECO:0000313" key="3">
    <source>
        <dbReference type="EMBL" id="OGM01743.1"/>
    </source>
</evidence>
<dbReference type="InterPro" id="IPR004785">
    <property type="entry name" value="RpiB"/>
</dbReference>
<comment type="caution">
    <text evidence="3">The sequence shown here is derived from an EMBL/GenBank/DDBJ whole genome shotgun (WGS) entry which is preliminary data.</text>
</comment>
<dbReference type="GO" id="GO:0004751">
    <property type="term" value="F:ribose-5-phosphate isomerase activity"/>
    <property type="evidence" value="ECO:0007669"/>
    <property type="project" value="TreeGrafter"/>
</dbReference>
<dbReference type="GO" id="GO:0009052">
    <property type="term" value="P:pentose-phosphate shunt, non-oxidative branch"/>
    <property type="evidence" value="ECO:0007669"/>
    <property type="project" value="TreeGrafter"/>
</dbReference>
<dbReference type="PANTHER" id="PTHR30345">
    <property type="entry name" value="RIBOSE-5-PHOSPHATE ISOMERASE B"/>
    <property type="match status" value="1"/>
</dbReference>
<dbReference type="Pfam" id="PF02502">
    <property type="entry name" value="LacAB_rpiB"/>
    <property type="match status" value="1"/>
</dbReference>
<protein>
    <submittedName>
        <fullName evidence="3">Ribose 5-phosphate isomerase B</fullName>
    </submittedName>
</protein>
<dbReference type="Gene3D" id="3.40.1400.10">
    <property type="entry name" value="Sugar-phosphate isomerase, RpiB/LacA/LacB"/>
    <property type="match status" value="1"/>
</dbReference>
<dbReference type="AlphaFoldDB" id="A0A1F7WG13"/>
<gene>
    <name evidence="3" type="ORF">A2008_00345</name>
</gene>
<sequence length="231" mass="24230">MNIVIGSDHGGYELKCVLAEYLKSLNHIVEDVGTNSREACDYPDFAFKVAESVASGRAQAGIMVDGAGIGSAMCANRVNGVLAATCNELFVTRNAREHNGANVMCLGSQVVGPGLAKKLVDVFLETKFEGGRHQKRVDKILAYSGGGQISQQQLIAAVIERVLAALGGANCAPTGTAAAACPEIPDQKLIGEDYVKNICAPGSALVVKKGTLITPLALDMAHKKRITVSYQ</sequence>
<dbReference type="Proteomes" id="UP000178735">
    <property type="component" value="Unassembled WGS sequence"/>
</dbReference>
<accession>A0A1F7WG13</accession>
<comment type="similarity">
    <text evidence="1">Belongs to the LacAB/RpiB family.</text>
</comment>